<feature type="transmembrane region" description="Helical" evidence="3">
    <location>
        <begin position="15"/>
        <end position="39"/>
    </location>
</feature>
<keyword evidence="2" id="KW-0663">Pyridoxal phosphate</keyword>
<dbReference type="GO" id="GO:0006567">
    <property type="term" value="P:L-threonine catabolic process"/>
    <property type="evidence" value="ECO:0007669"/>
    <property type="project" value="TreeGrafter"/>
</dbReference>
<dbReference type="PANTHER" id="PTHR48097:SF9">
    <property type="entry name" value="L-THREONINE ALDOLASE"/>
    <property type="match status" value="1"/>
</dbReference>
<comment type="cofactor">
    <cofactor evidence="1">
        <name>pyridoxal 5'-phosphate</name>
        <dbReference type="ChEBI" id="CHEBI:597326"/>
    </cofactor>
</comment>
<sequence>MISNSGANGGGPQRIIGIIIQFHLFFISLLLFGPTLLFLDTEALAVTCGESNKSIRLQTPHPDLTPAERLHELAAVLAHHGINEWDVYGDFHKSTADDDHSFLRNFEAEVANEFGKDDAVFMPSGVMAQSIALLIHYQDQQQRGTTKKKCFACHPTSHLLLHEEKGYKELCGFETIPIHSSNHDNIGVGLGAPPMLLEHLQNTDLDDVSTLILELPHRELGGKLTPWEDVLQIQRHVRNKGAAFHCDGARIFEATAGYQKSLAELAEPFDSFYISFNKGLGGMSGAMLMGTTEFCDQARVWLRRFGGNLFTLLPYVASAWVGYQRHWKLLEPTIAVGDDNNDRDVLLSFSEKREKLVRIVQRLTSTPEGQATDFAMIACFEPNIPQVSMVHLYLRPTVDECQGCRDAVQAHGGVCLFHRIRPLDENSTGFQQGYRSMVEISIGQANGRISDDVWMEAWNEFAHHAMKLLSFTSSANENLE</sequence>
<keyword evidence="3" id="KW-1133">Transmembrane helix</keyword>
<dbReference type="PANTHER" id="PTHR48097">
    <property type="entry name" value="L-THREONINE ALDOLASE-RELATED"/>
    <property type="match status" value="1"/>
</dbReference>
<comment type="caution">
    <text evidence="5">The sequence shown here is derived from an EMBL/GenBank/DDBJ whole genome shotgun (WGS) entry which is preliminary data.</text>
</comment>
<keyword evidence="3" id="KW-0812">Transmembrane</keyword>
<evidence type="ECO:0000256" key="2">
    <source>
        <dbReference type="ARBA" id="ARBA00022898"/>
    </source>
</evidence>
<name>A0A9K3PDX3_9STRA</name>
<keyword evidence="6" id="KW-1185">Reference proteome</keyword>
<dbReference type="OrthoDB" id="10261951at2759"/>
<evidence type="ECO:0000313" key="6">
    <source>
        <dbReference type="Proteomes" id="UP000693970"/>
    </source>
</evidence>
<dbReference type="AlphaFoldDB" id="A0A9K3PDX3"/>
<dbReference type="EMBL" id="JAGRRH010000024">
    <property type="protein sequence ID" value="KAG7343166.1"/>
    <property type="molecule type" value="Genomic_DNA"/>
</dbReference>
<evidence type="ECO:0000256" key="3">
    <source>
        <dbReference type="SAM" id="Phobius"/>
    </source>
</evidence>
<dbReference type="Pfam" id="PF01212">
    <property type="entry name" value="Beta_elim_lyase"/>
    <property type="match status" value="1"/>
</dbReference>
<dbReference type="InterPro" id="IPR001597">
    <property type="entry name" value="ArAA_b-elim_lyase/Thr_aldolase"/>
</dbReference>
<organism evidence="5 6">
    <name type="scientific">Nitzschia inconspicua</name>
    <dbReference type="NCBI Taxonomy" id="303405"/>
    <lineage>
        <taxon>Eukaryota</taxon>
        <taxon>Sar</taxon>
        <taxon>Stramenopiles</taxon>
        <taxon>Ochrophyta</taxon>
        <taxon>Bacillariophyta</taxon>
        <taxon>Bacillariophyceae</taxon>
        <taxon>Bacillariophycidae</taxon>
        <taxon>Bacillariales</taxon>
        <taxon>Bacillariaceae</taxon>
        <taxon>Nitzschia</taxon>
    </lineage>
</organism>
<dbReference type="GO" id="GO:0008732">
    <property type="term" value="F:L-allo-threonine aldolase activity"/>
    <property type="evidence" value="ECO:0007669"/>
    <property type="project" value="TreeGrafter"/>
</dbReference>
<reference evidence="5" key="1">
    <citation type="journal article" date="2021" name="Sci. Rep.">
        <title>Diploid genomic architecture of Nitzschia inconspicua, an elite biomass production diatom.</title>
        <authorList>
            <person name="Oliver A."/>
            <person name="Podell S."/>
            <person name="Pinowska A."/>
            <person name="Traller J.C."/>
            <person name="Smith S.R."/>
            <person name="McClure R."/>
            <person name="Beliaev A."/>
            <person name="Bohutskyi P."/>
            <person name="Hill E.A."/>
            <person name="Rabines A."/>
            <person name="Zheng H."/>
            <person name="Allen L.Z."/>
            <person name="Kuo A."/>
            <person name="Grigoriev I.V."/>
            <person name="Allen A.E."/>
            <person name="Hazlebeck D."/>
            <person name="Allen E.E."/>
        </authorList>
    </citation>
    <scope>NUCLEOTIDE SEQUENCE</scope>
    <source>
        <strain evidence="5">Hildebrandi</strain>
    </source>
</reference>
<feature type="domain" description="Aromatic amino acid beta-eliminating lyase/threonine aldolase" evidence="4">
    <location>
        <begin position="98"/>
        <end position="311"/>
    </location>
</feature>
<dbReference type="GO" id="GO:0006545">
    <property type="term" value="P:glycine biosynthetic process"/>
    <property type="evidence" value="ECO:0007669"/>
    <property type="project" value="TreeGrafter"/>
</dbReference>
<proteinExistence type="predicted"/>
<accession>A0A9K3PDX3</accession>
<evidence type="ECO:0000313" key="5">
    <source>
        <dbReference type="EMBL" id="KAG7343166.1"/>
    </source>
</evidence>
<reference evidence="5" key="2">
    <citation type="submission" date="2021-04" db="EMBL/GenBank/DDBJ databases">
        <authorList>
            <person name="Podell S."/>
        </authorList>
    </citation>
    <scope>NUCLEOTIDE SEQUENCE</scope>
    <source>
        <strain evidence="5">Hildebrandi</strain>
    </source>
</reference>
<evidence type="ECO:0000259" key="4">
    <source>
        <dbReference type="Pfam" id="PF01212"/>
    </source>
</evidence>
<protein>
    <submittedName>
        <fullName evidence="5">Threonine aldolase</fullName>
    </submittedName>
</protein>
<dbReference type="GO" id="GO:0005829">
    <property type="term" value="C:cytosol"/>
    <property type="evidence" value="ECO:0007669"/>
    <property type="project" value="TreeGrafter"/>
</dbReference>
<keyword evidence="3" id="KW-0472">Membrane</keyword>
<evidence type="ECO:0000256" key="1">
    <source>
        <dbReference type="ARBA" id="ARBA00001933"/>
    </source>
</evidence>
<dbReference type="Proteomes" id="UP000693970">
    <property type="component" value="Unassembled WGS sequence"/>
</dbReference>
<gene>
    <name evidence="5" type="ORF">IV203_021111</name>
</gene>